<organism evidence="2 3">
    <name type="scientific">Protopolystoma xenopodis</name>
    <dbReference type="NCBI Taxonomy" id="117903"/>
    <lineage>
        <taxon>Eukaryota</taxon>
        <taxon>Metazoa</taxon>
        <taxon>Spiralia</taxon>
        <taxon>Lophotrochozoa</taxon>
        <taxon>Platyhelminthes</taxon>
        <taxon>Monogenea</taxon>
        <taxon>Polyopisthocotylea</taxon>
        <taxon>Polystomatidea</taxon>
        <taxon>Polystomatidae</taxon>
        <taxon>Protopolystoma</taxon>
    </lineage>
</organism>
<evidence type="ECO:0000313" key="2">
    <source>
        <dbReference type="EMBL" id="VEL15137.1"/>
    </source>
</evidence>
<feature type="domain" description="Dynein heavy chain C-terminal" evidence="1">
    <location>
        <begin position="1"/>
        <end position="78"/>
    </location>
</feature>
<dbReference type="InterPro" id="IPR043160">
    <property type="entry name" value="Dynein_C_barrel"/>
</dbReference>
<dbReference type="GO" id="GO:0030286">
    <property type="term" value="C:dynein complex"/>
    <property type="evidence" value="ECO:0007669"/>
    <property type="project" value="InterPro"/>
</dbReference>
<dbReference type="OrthoDB" id="10251809at2759"/>
<dbReference type="AlphaFoldDB" id="A0A448WM50"/>
<dbReference type="Proteomes" id="UP000784294">
    <property type="component" value="Unassembled WGS sequence"/>
</dbReference>
<feature type="domain" description="Dynein heavy chain C-terminal" evidence="1">
    <location>
        <begin position="232"/>
        <end position="274"/>
    </location>
</feature>
<evidence type="ECO:0000259" key="1">
    <source>
        <dbReference type="Pfam" id="PF18199"/>
    </source>
</evidence>
<gene>
    <name evidence="2" type="ORF">PXEA_LOCUS8577</name>
</gene>
<dbReference type="GO" id="GO:0045505">
    <property type="term" value="F:dynein intermediate chain binding"/>
    <property type="evidence" value="ECO:0007669"/>
    <property type="project" value="InterPro"/>
</dbReference>
<dbReference type="Gene3D" id="3.10.490.20">
    <property type="match status" value="2"/>
</dbReference>
<proteinExistence type="predicted"/>
<protein>
    <recommendedName>
        <fullName evidence="1">Dynein heavy chain C-terminal domain-containing protein</fullName>
    </recommendedName>
</protein>
<accession>A0A448WM50</accession>
<reference evidence="2" key="1">
    <citation type="submission" date="2018-11" db="EMBL/GenBank/DDBJ databases">
        <authorList>
            <consortium name="Pathogen Informatics"/>
        </authorList>
    </citation>
    <scope>NUCLEOTIDE SEQUENCE</scope>
</reference>
<dbReference type="EMBL" id="CAAALY010023564">
    <property type="protein sequence ID" value="VEL15137.1"/>
    <property type="molecule type" value="Genomic_DNA"/>
</dbReference>
<keyword evidence="3" id="KW-1185">Reference proteome</keyword>
<dbReference type="PANTHER" id="PTHR46961">
    <property type="entry name" value="DYNEIN HEAVY CHAIN 1, AXONEMAL-LIKE PROTEIN"/>
    <property type="match status" value="1"/>
</dbReference>
<sequence length="277" mass="28633">MKQEMSRQLGNWPLDSVVICNRVTRLTVEEVREAAKDGVYVHGLYLQGAAWDRRNSRLVEARAKLLFDVMPVINISAQLELASGQLFGGFSTTDPNAAGLGPGAGGASGVGASASYRQTIVATSMPTATATATLTTMAMATATATSNRLRAASGPFEASGGANSGRKPAASQRQNIVSNGSAASAGATLPRGVDAAASTRSAATVGARSGASTCASPSPAASHSSPFDVAGQRSYLAPVYKKPRRTALNYVTSLRLNCSKTADHWIMRGVALLCDIR</sequence>
<dbReference type="PANTHER" id="PTHR46961:SF19">
    <property type="entry name" value="DYNEIN HEAVY CHAIN 5, AXONEMAL"/>
    <property type="match status" value="1"/>
</dbReference>
<comment type="caution">
    <text evidence="2">The sequence shown here is derived from an EMBL/GenBank/DDBJ whole genome shotgun (WGS) entry which is preliminary data.</text>
</comment>
<dbReference type="InterPro" id="IPR026983">
    <property type="entry name" value="DHC"/>
</dbReference>
<name>A0A448WM50_9PLAT</name>
<dbReference type="InterPro" id="IPR041228">
    <property type="entry name" value="Dynein_C"/>
</dbReference>
<dbReference type="GO" id="GO:0051959">
    <property type="term" value="F:dynein light intermediate chain binding"/>
    <property type="evidence" value="ECO:0007669"/>
    <property type="project" value="InterPro"/>
</dbReference>
<dbReference type="Pfam" id="PF18199">
    <property type="entry name" value="Dynein_C"/>
    <property type="match status" value="2"/>
</dbReference>
<dbReference type="GO" id="GO:0007018">
    <property type="term" value="P:microtubule-based movement"/>
    <property type="evidence" value="ECO:0007669"/>
    <property type="project" value="InterPro"/>
</dbReference>
<evidence type="ECO:0000313" key="3">
    <source>
        <dbReference type="Proteomes" id="UP000784294"/>
    </source>
</evidence>